<evidence type="ECO:0000256" key="4">
    <source>
        <dbReference type="ARBA" id="ARBA00022737"/>
    </source>
</evidence>
<evidence type="ECO:0000259" key="8">
    <source>
        <dbReference type="Pfam" id="PF04613"/>
    </source>
</evidence>
<gene>
    <name evidence="7 9" type="primary">lpxD</name>
    <name evidence="9" type="ORF">GCM10009107_29420</name>
</gene>
<comment type="subunit">
    <text evidence="7">Homotrimer.</text>
</comment>
<dbReference type="Proteomes" id="UP001500279">
    <property type="component" value="Unassembled WGS sequence"/>
</dbReference>
<organism evidence="9 10">
    <name type="scientific">Ideonella azotifigens</name>
    <dbReference type="NCBI Taxonomy" id="513160"/>
    <lineage>
        <taxon>Bacteria</taxon>
        <taxon>Pseudomonadati</taxon>
        <taxon>Pseudomonadota</taxon>
        <taxon>Betaproteobacteria</taxon>
        <taxon>Burkholderiales</taxon>
        <taxon>Sphaerotilaceae</taxon>
        <taxon>Ideonella</taxon>
    </lineage>
</organism>
<name>A0ABN1K3P4_9BURK</name>
<comment type="function">
    <text evidence="7">Catalyzes the N-acylation of UDP-3-O-acylglucosamine using 3-hydroxyacyl-ACP as the acyl donor. Is involved in the biosynthesis of lipid A, a phosphorylated glycolipid that anchors the lipopolysaccharide to the outer membrane of the cell.</text>
</comment>
<evidence type="ECO:0000256" key="2">
    <source>
        <dbReference type="ARBA" id="ARBA00022556"/>
    </source>
</evidence>
<dbReference type="InterPro" id="IPR011004">
    <property type="entry name" value="Trimer_LpxA-like_sf"/>
</dbReference>
<dbReference type="Gene3D" id="2.160.10.10">
    <property type="entry name" value="Hexapeptide repeat proteins"/>
    <property type="match status" value="1"/>
</dbReference>
<dbReference type="InterPro" id="IPR001451">
    <property type="entry name" value="Hexapep"/>
</dbReference>
<dbReference type="InterPro" id="IPR020573">
    <property type="entry name" value="UDP_GlcNAc_AcTrfase_non-rep"/>
</dbReference>
<feature type="domain" description="UDP-3-O-[3-hydroxymyristoyl] glucosamine N-acyltransferase non-repeat region" evidence="8">
    <location>
        <begin position="27"/>
        <end position="94"/>
    </location>
</feature>
<dbReference type="PANTHER" id="PTHR43378:SF2">
    <property type="entry name" value="UDP-3-O-ACYLGLUCOSAMINE N-ACYLTRANSFERASE 1, MITOCHONDRIAL-RELATED"/>
    <property type="match status" value="1"/>
</dbReference>
<evidence type="ECO:0000256" key="7">
    <source>
        <dbReference type="HAMAP-Rule" id="MF_00523"/>
    </source>
</evidence>
<dbReference type="InterPro" id="IPR018357">
    <property type="entry name" value="Hexapep_transf_CS"/>
</dbReference>
<dbReference type="CDD" id="cd03352">
    <property type="entry name" value="LbH_LpxD"/>
    <property type="match status" value="1"/>
</dbReference>
<reference evidence="9 10" key="1">
    <citation type="journal article" date="2019" name="Int. J. Syst. Evol. Microbiol.">
        <title>The Global Catalogue of Microorganisms (GCM) 10K type strain sequencing project: providing services to taxonomists for standard genome sequencing and annotation.</title>
        <authorList>
            <consortium name="The Broad Institute Genomics Platform"/>
            <consortium name="The Broad Institute Genome Sequencing Center for Infectious Disease"/>
            <person name="Wu L."/>
            <person name="Ma J."/>
        </authorList>
    </citation>
    <scope>NUCLEOTIDE SEQUENCE [LARGE SCALE GENOMIC DNA]</scope>
    <source>
        <strain evidence="9 10">JCM 15503</strain>
    </source>
</reference>
<dbReference type="SUPFAM" id="SSF51161">
    <property type="entry name" value="Trimeric LpxA-like enzymes"/>
    <property type="match status" value="1"/>
</dbReference>
<sequence length="348" mass="36535">MPGATAPVRLAEIVQALGGELVGDAALEIRRIASLEAADAHSISFLAQARLRALLDTTQAGCLIVRADLSEAAQARGAVIVTADPYLYYARLSRWWAERRRAAVKTGVHASAVIGEGVRLHPTASIGPQAVIDDGAFIGEGVIIGAHCHVGAAAVIGAHTRLAAHVVFAEACRIGERGMLQSGAVVGGDGFGFAPFEGRWEKIEQLGTVQIGDDVDIGANTCVDRGALDDTVLANGVKLDNLIQIAHNVRIGEHTAMAACVGVAGSARIGAHCLIGGAALIQGHIEIVDHVQVSAGSFVMHSLRQPGHYSGIFPIDTNANWEKNAATLRQLYTLRSRVRALEQQNKTP</sequence>
<comment type="similarity">
    <text evidence="7">Belongs to the transferase hexapeptide repeat family. LpxD subfamily.</text>
</comment>
<feature type="active site" description="Proton acceptor" evidence="7">
    <location>
        <position position="247"/>
    </location>
</feature>
<dbReference type="Pfam" id="PF00132">
    <property type="entry name" value="Hexapep"/>
    <property type="match status" value="1"/>
</dbReference>
<keyword evidence="3 7" id="KW-0808">Transferase</keyword>
<dbReference type="Gene3D" id="3.40.1390.10">
    <property type="entry name" value="MurE/MurF, N-terminal domain"/>
    <property type="match status" value="1"/>
</dbReference>
<protein>
    <recommendedName>
        <fullName evidence="7">UDP-3-O-acylglucosamine N-acyltransferase</fullName>
        <ecNumber evidence="7">2.3.1.191</ecNumber>
    </recommendedName>
</protein>
<evidence type="ECO:0000256" key="6">
    <source>
        <dbReference type="ARBA" id="ARBA00023315"/>
    </source>
</evidence>
<dbReference type="NCBIfam" id="TIGR01853">
    <property type="entry name" value="lipid_A_lpxD"/>
    <property type="match status" value="1"/>
</dbReference>
<dbReference type="PROSITE" id="PS00101">
    <property type="entry name" value="HEXAPEP_TRANSFERASES"/>
    <property type="match status" value="1"/>
</dbReference>
<comment type="pathway">
    <text evidence="7">Bacterial outer membrane biogenesis; LPS lipid A biosynthesis.</text>
</comment>
<comment type="caution">
    <text evidence="9">The sequence shown here is derived from an EMBL/GenBank/DDBJ whole genome shotgun (WGS) entry which is preliminary data.</text>
</comment>
<evidence type="ECO:0000256" key="5">
    <source>
        <dbReference type="ARBA" id="ARBA00023098"/>
    </source>
</evidence>
<dbReference type="RefSeq" id="WP_231012864.1">
    <property type="nucleotide sequence ID" value="NZ_BAAAEW010000018.1"/>
</dbReference>
<dbReference type="EC" id="2.3.1.191" evidence="7"/>
<keyword evidence="4 7" id="KW-0677">Repeat</keyword>
<proteinExistence type="inferred from homology"/>
<dbReference type="HAMAP" id="MF_00523">
    <property type="entry name" value="LpxD"/>
    <property type="match status" value="1"/>
</dbReference>
<keyword evidence="6 7" id="KW-0012">Acyltransferase</keyword>
<accession>A0ABN1K3P4</accession>
<dbReference type="PANTHER" id="PTHR43378">
    <property type="entry name" value="UDP-3-O-ACYLGLUCOSAMINE N-ACYLTRANSFERASE"/>
    <property type="match status" value="1"/>
</dbReference>
<evidence type="ECO:0000256" key="1">
    <source>
        <dbReference type="ARBA" id="ARBA00022516"/>
    </source>
</evidence>
<keyword evidence="1 7" id="KW-0444">Lipid biosynthesis</keyword>
<evidence type="ECO:0000256" key="3">
    <source>
        <dbReference type="ARBA" id="ARBA00022679"/>
    </source>
</evidence>
<dbReference type="NCBIfam" id="NF002060">
    <property type="entry name" value="PRK00892.1"/>
    <property type="match status" value="1"/>
</dbReference>
<keyword evidence="5 7" id="KW-0443">Lipid metabolism</keyword>
<dbReference type="Pfam" id="PF04613">
    <property type="entry name" value="LpxD"/>
    <property type="match status" value="1"/>
</dbReference>
<evidence type="ECO:0000313" key="10">
    <source>
        <dbReference type="Proteomes" id="UP001500279"/>
    </source>
</evidence>
<comment type="catalytic activity">
    <reaction evidence="7">
        <text>a UDP-3-O-[(3R)-3-hydroxyacyl]-alpha-D-glucosamine + a (3R)-hydroxyacyl-[ACP] = a UDP-2-N,3-O-bis[(3R)-3-hydroxyacyl]-alpha-D-glucosamine + holo-[ACP] + H(+)</text>
        <dbReference type="Rhea" id="RHEA:53836"/>
        <dbReference type="Rhea" id="RHEA-COMP:9685"/>
        <dbReference type="Rhea" id="RHEA-COMP:9945"/>
        <dbReference type="ChEBI" id="CHEBI:15378"/>
        <dbReference type="ChEBI" id="CHEBI:64479"/>
        <dbReference type="ChEBI" id="CHEBI:78827"/>
        <dbReference type="ChEBI" id="CHEBI:137740"/>
        <dbReference type="ChEBI" id="CHEBI:137748"/>
        <dbReference type="EC" id="2.3.1.191"/>
    </reaction>
</comment>
<dbReference type="EMBL" id="BAAAEW010000018">
    <property type="protein sequence ID" value="GAA0753787.1"/>
    <property type="molecule type" value="Genomic_DNA"/>
</dbReference>
<dbReference type="InterPro" id="IPR007691">
    <property type="entry name" value="LpxD"/>
</dbReference>
<evidence type="ECO:0000313" key="9">
    <source>
        <dbReference type="EMBL" id="GAA0753787.1"/>
    </source>
</evidence>
<keyword evidence="10" id="KW-1185">Reference proteome</keyword>
<keyword evidence="2 7" id="KW-0441">Lipid A biosynthesis</keyword>